<reference evidence="1" key="1">
    <citation type="submission" date="2021-01" db="EMBL/GenBank/DDBJ databases">
        <authorList>
            <person name="Corre E."/>
            <person name="Pelletier E."/>
            <person name="Niang G."/>
            <person name="Scheremetjew M."/>
            <person name="Finn R."/>
            <person name="Kale V."/>
            <person name="Holt S."/>
            <person name="Cochrane G."/>
            <person name="Meng A."/>
            <person name="Brown T."/>
            <person name="Cohen L."/>
        </authorList>
    </citation>
    <scope>NUCLEOTIDE SEQUENCE</scope>
    <source>
        <strain evidence="1">UTEX LB 985</strain>
    </source>
</reference>
<protein>
    <submittedName>
        <fullName evidence="1">Uncharacterized protein</fullName>
    </submittedName>
</protein>
<name>A0A7S2FV38_9EUKA</name>
<proteinExistence type="predicted"/>
<dbReference type="InterPro" id="IPR029375">
    <property type="entry name" value="CFAP141"/>
</dbReference>
<evidence type="ECO:0000313" key="1">
    <source>
        <dbReference type="EMBL" id="CAD9416506.1"/>
    </source>
</evidence>
<sequence>MNDPLNVQRRVREEQVITNRLIDIKEAGHAMRACEWENSRERTDVVTMQLSETKKIAAELEQENKMLLLQRKARLREFLTAEAEVFEQQLNAMGKAFCKPR</sequence>
<accession>A0A7S2FV38</accession>
<organism evidence="1">
    <name type="scientific">Haptolina brevifila</name>
    <dbReference type="NCBI Taxonomy" id="156173"/>
    <lineage>
        <taxon>Eukaryota</taxon>
        <taxon>Haptista</taxon>
        <taxon>Haptophyta</taxon>
        <taxon>Prymnesiophyceae</taxon>
        <taxon>Prymnesiales</taxon>
        <taxon>Prymnesiaceae</taxon>
        <taxon>Haptolina</taxon>
    </lineage>
</organism>
<dbReference type="Pfam" id="PF15104">
    <property type="entry name" value="CFAP141"/>
    <property type="match status" value="1"/>
</dbReference>
<dbReference type="PANTHER" id="PTHR35818:SF1">
    <property type="entry name" value="CILIA- AND FLAGELLA-ASSOCIATED PROTEIN 141"/>
    <property type="match status" value="1"/>
</dbReference>
<dbReference type="PANTHER" id="PTHR35818">
    <property type="entry name" value="C1ORF189"/>
    <property type="match status" value="1"/>
</dbReference>
<dbReference type="EMBL" id="HBGU01011921">
    <property type="protein sequence ID" value="CAD9416506.1"/>
    <property type="molecule type" value="Transcribed_RNA"/>
</dbReference>
<gene>
    <name evidence="1" type="ORF">CBRE1094_LOCUS6545</name>
</gene>
<dbReference type="AlphaFoldDB" id="A0A7S2FV38"/>